<dbReference type="SUPFAM" id="SSF54106">
    <property type="entry name" value="LysM domain"/>
    <property type="match status" value="1"/>
</dbReference>
<dbReference type="Pfam" id="PF01476">
    <property type="entry name" value="LysM"/>
    <property type="match status" value="1"/>
</dbReference>
<evidence type="ECO:0000313" key="5">
    <source>
        <dbReference type="Proteomes" id="UP000799771"/>
    </source>
</evidence>
<dbReference type="EMBL" id="ML977515">
    <property type="protein sequence ID" value="KAF2125623.1"/>
    <property type="molecule type" value="Genomic_DNA"/>
</dbReference>
<dbReference type="InterPro" id="IPR036779">
    <property type="entry name" value="LysM_dom_sf"/>
</dbReference>
<keyword evidence="2" id="KW-0472">Membrane</keyword>
<protein>
    <submittedName>
        <fullName evidence="4">Carbohydrate-binding module family 50 protein</fullName>
    </submittedName>
</protein>
<gene>
    <name evidence="4" type="ORF">P153DRAFT_298947</name>
</gene>
<dbReference type="AlphaFoldDB" id="A0A6A6A387"/>
<name>A0A6A6A387_9PLEO</name>
<feature type="transmembrane region" description="Helical" evidence="2">
    <location>
        <begin position="82"/>
        <end position="102"/>
    </location>
</feature>
<dbReference type="InterPro" id="IPR018392">
    <property type="entry name" value="LysM"/>
</dbReference>
<evidence type="ECO:0000313" key="4">
    <source>
        <dbReference type="EMBL" id="KAF2125623.1"/>
    </source>
</evidence>
<evidence type="ECO:0000256" key="2">
    <source>
        <dbReference type="SAM" id="Phobius"/>
    </source>
</evidence>
<keyword evidence="2" id="KW-0812">Transmembrane</keyword>
<feature type="region of interest" description="Disordered" evidence="1">
    <location>
        <begin position="1"/>
        <end position="20"/>
    </location>
</feature>
<evidence type="ECO:0000256" key="1">
    <source>
        <dbReference type="SAM" id="MobiDB-lite"/>
    </source>
</evidence>
<dbReference type="OrthoDB" id="2107166at2759"/>
<proteinExistence type="predicted"/>
<dbReference type="Proteomes" id="UP000799771">
    <property type="component" value="Unassembled WGS sequence"/>
</dbReference>
<organism evidence="4 5">
    <name type="scientific">Dothidotthia symphoricarpi CBS 119687</name>
    <dbReference type="NCBI Taxonomy" id="1392245"/>
    <lineage>
        <taxon>Eukaryota</taxon>
        <taxon>Fungi</taxon>
        <taxon>Dikarya</taxon>
        <taxon>Ascomycota</taxon>
        <taxon>Pezizomycotina</taxon>
        <taxon>Dothideomycetes</taxon>
        <taxon>Pleosporomycetidae</taxon>
        <taxon>Pleosporales</taxon>
        <taxon>Dothidotthiaceae</taxon>
        <taxon>Dothidotthia</taxon>
    </lineage>
</organism>
<dbReference type="SMART" id="SM00257">
    <property type="entry name" value="LysM"/>
    <property type="match status" value="1"/>
</dbReference>
<dbReference type="RefSeq" id="XP_033520015.1">
    <property type="nucleotide sequence ID" value="XM_033664243.1"/>
</dbReference>
<dbReference type="GeneID" id="54404675"/>
<feature type="domain" description="LysM" evidence="3">
    <location>
        <begin position="118"/>
        <end position="164"/>
    </location>
</feature>
<keyword evidence="5" id="KW-1185">Reference proteome</keyword>
<accession>A0A6A6A387</accession>
<keyword evidence="2" id="KW-1133">Transmembrane helix</keyword>
<dbReference type="Gene3D" id="3.10.350.10">
    <property type="entry name" value="LysM domain"/>
    <property type="match status" value="1"/>
</dbReference>
<reference evidence="4" key="1">
    <citation type="journal article" date="2020" name="Stud. Mycol.">
        <title>101 Dothideomycetes genomes: a test case for predicting lifestyles and emergence of pathogens.</title>
        <authorList>
            <person name="Haridas S."/>
            <person name="Albert R."/>
            <person name="Binder M."/>
            <person name="Bloem J."/>
            <person name="Labutti K."/>
            <person name="Salamov A."/>
            <person name="Andreopoulos B."/>
            <person name="Baker S."/>
            <person name="Barry K."/>
            <person name="Bills G."/>
            <person name="Bluhm B."/>
            <person name="Cannon C."/>
            <person name="Castanera R."/>
            <person name="Culley D."/>
            <person name="Daum C."/>
            <person name="Ezra D."/>
            <person name="Gonzalez J."/>
            <person name="Henrissat B."/>
            <person name="Kuo A."/>
            <person name="Liang C."/>
            <person name="Lipzen A."/>
            <person name="Lutzoni F."/>
            <person name="Magnuson J."/>
            <person name="Mondo S."/>
            <person name="Nolan M."/>
            <person name="Ohm R."/>
            <person name="Pangilinan J."/>
            <person name="Park H.-J."/>
            <person name="Ramirez L."/>
            <person name="Alfaro M."/>
            <person name="Sun H."/>
            <person name="Tritt A."/>
            <person name="Yoshinaga Y."/>
            <person name="Zwiers L.-H."/>
            <person name="Turgeon B."/>
            <person name="Goodwin S."/>
            <person name="Spatafora J."/>
            <person name="Crous P."/>
            <person name="Grigoriev I."/>
        </authorList>
    </citation>
    <scope>NUCLEOTIDE SEQUENCE</scope>
    <source>
        <strain evidence="4">CBS 119687</strain>
    </source>
</reference>
<feature type="region of interest" description="Disordered" evidence="1">
    <location>
        <begin position="45"/>
        <end position="64"/>
    </location>
</feature>
<evidence type="ECO:0000259" key="3">
    <source>
        <dbReference type="PROSITE" id="PS51782"/>
    </source>
</evidence>
<dbReference type="CDD" id="cd00118">
    <property type="entry name" value="LysM"/>
    <property type="match status" value="1"/>
</dbReference>
<dbReference type="PROSITE" id="PS51782">
    <property type="entry name" value="LYSM"/>
    <property type="match status" value="1"/>
</dbReference>
<sequence length="166" mass="17335">MSRFTDADDDTSRLPPGFQRTGYDASTQTYTFTSPTGALYTSLPGNRYGELHPAGQPPVSTPAETAAREEKVRSGHAESVRMMMPFVLLVLVFLGLVLRYVAGGGGEGGRVECAVGTGVLRVKAGDTCWGIAEGRGVGVEELLALGGNEGVDCGRLGVGTRVCVPV</sequence>